<dbReference type="Proteomes" id="UP000240971">
    <property type="component" value="Unassembled WGS sequence"/>
</dbReference>
<accession>A0A2P8H9C6</accession>
<protein>
    <submittedName>
        <fullName evidence="1">Uncharacterized protein</fullName>
    </submittedName>
</protein>
<evidence type="ECO:0000313" key="2">
    <source>
        <dbReference type="Proteomes" id="UP000240971"/>
    </source>
</evidence>
<sequence length="65" mass="7638">MWIVRKFDEAVGIYDEDTSFVRMLLDEEIELVKKEFPELEEETVTWIRIPEITSINTGLLPPKSP</sequence>
<comment type="caution">
    <text evidence="1">The sequence shown here is derived from an EMBL/GenBank/DDBJ whole genome shotgun (WGS) entry which is preliminary data.</text>
</comment>
<reference evidence="1 2" key="1">
    <citation type="submission" date="2018-03" db="EMBL/GenBank/DDBJ databases">
        <title>Genomic Encyclopedia of Archaeal and Bacterial Type Strains, Phase II (KMG-II): from individual species to whole genera.</title>
        <authorList>
            <person name="Goeker M."/>
        </authorList>
    </citation>
    <scope>NUCLEOTIDE SEQUENCE [LARGE SCALE GENOMIC DNA]</scope>
    <source>
        <strain evidence="1 2">DSM 24859</strain>
    </source>
</reference>
<dbReference type="AlphaFoldDB" id="A0A2P8H9C6"/>
<proteinExistence type="predicted"/>
<organism evidence="1 2">
    <name type="scientific">Chitinophaga niastensis</name>
    <dbReference type="NCBI Taxonomy" id="536980"/>
    <lineage>
        <taxon>Bacteria</taxon>
        <taxon>Pseudomonadati</taxon>
        <taxon>Bacteroidota</taxon>
        <taxon>Chitinophagia</taxon>
        <taxon>Chitinophagales</taxon>
        <taxon>Chitinophagaceae</taxon>
        <taxon>Chitinophaga</taxon>
    </lineage>
</organism>
<dbReference type="RefSeq" id="WP_106531291.1">
    <property type="nucleotide sequence ID" value="NZ_PYAW01000010.1"/>
</dbReference>
<evidence type="ECO:0000313" key="1">
    <source>
        <dbReference type="EMBL" id="PSL42836.1"/>
    </source>
</evidence>
<keyword evidence="2" id="KW-1185">Reference proteome</keyword>
<dbReference type="EMBL" id="PYAW01000010">
    <property type="protein sequence ID" value="PSL42836.1"/>
    <property type="molecule type" value="Genomic_DNA"/>
</dbReference>
<name>A0A2P8H9C6_CHINA</name>
<gene>
    <name evidence="1" type="ORF">CLV51_11052</name>
</gene>
<dbReference type="OrthoDB" id="676382at2"/>